<dbReference type="SUPFAM" id="SSF103473">
    <property type="entry name" value="MFS general substrate transporter"/>
    <property type="match status" value="1"/>
</dbReference>
<sequence>MKLATQISRTVFLLGIVSLLNDLAGELIMAVLPVFLVSLGSSGWVVGLIGGLEDATKSLLSLVFGGLADRLGRKKPLVFLGYLIPSVFRIALPFSTHWAMALVFRVLDRVGKGMRTAPRDALIADAVTEPTRGANFGFHRAMDTAGALVGSLLAFVFFWWLHLPLTGIILVGGLVSLASLIPLSFVSESVSAVQHRKLFDGLRELPKKFYLNLAGMTLFALANFSYMFFLLKVNAVYTDKLAVGLPIAMYALYNFTYTFCALPAGVLSDSIGRRAILLMGYLLFGVTSLGFAFAQSLVLFVPLFALYGIAYAFIESTQRAFAADLAPPERRGTALGLFHMCIGFGALVGSFIAGVLWGGPDSSHALTFFYGAALAMVGVAFLALTARWE</sequence>
<keyword evidence="2 5" id="KW-0812">Transmembrane</keyword>
<feature type="transmembrane region" description="Helical" evidence="5">
    <location>
        <begin position="297"/>
        <end position="314"/>
    </location>
</feature>
<dbReference type="PANTHER" id="PTHR23518">
    <property type="entry name" value="C-METHYLTRANSFERASE"/>
    <property type="match status" value="1"/>
</dbReference>
<evidence type="ECO:0000313" key="7">
    <source>
        <dbReference type="EMBL" id="BAL57720.1"/>
    </source>
</evidence>
<feature type="transmembrane region" description="Helical" evidence="5">
    <location>
        <begin position="167"/>
        <end position="188"/>
    </location>
</feature>
<protein>
    <submittedName>
        <fullName evidence="7">MFS transporter</fullName>
    </submittedName>
</protein>
<reference evidence="7" key="2">
    <citation type="journal article" date="2012" name="PLoS ONE">
        <title>A Deeply Branching Thermophilic Bacterium with an Ancient Acetyl-CoA Pathway Dominates a Subsurface Ecosystem.</title>
        <authorList>
            <person name="Takami H."/>
            <person name="Noguchi H."/>
            <person name="Takaki Y."/>
            <person name="Uchiyama I."/>
            <person name="Toyoda A."/>
            <person name="Nishi S."/>
            <person name="Chee G.-J."/>
            <person name="Arai W."/>
            <person name="Nunoura T."/>
            <person name="Itoh T."/>
            <person name="Hattori M."/>
            <person name="Takai K."/>
        </authorList>
    </citation>
    <scope>NUCLEOTIDE SEQUENCE</scope>
</reference>
<dbReference type="AlphaFoldDB" id="H5SNI4"/>
<reference evidence="7" key="1">
    <citation type="journal article" date="2005" name="Environ. Microbiol.">
        <title>Genetic and functional properties of uncultivated thermophilic crenarchaeotes from a subsurface gold mine as revealed by analysis of genome fragments.</title>
        <authorList>
            <person name="Nunoura T."/>
            <person name="Hirayama H."/>
            <person name="Takami H."/>
            <person name="Oida H."/>
            <person name="Nishi S."/>
            <person name="Shimamura S."/>
            <person name="Suzuki Y."/>
            <person name="Inagaki F."/>
            <person name="Takai K."/>
            <person name="Nealson K.H."/>
            <person name="Horikoshi K."/>
        </authorList>
    </citation>
    <scope>NUCLEOTIDE SEQUENCE</scope>
</reference>
<comment type="subcellular location">
    <subcellularLocation>
        <location evidence="1">Membrane</location>
        <topology evidence="1">Multi-pass membrane protein</topology>
    </subcellularLocation>
</comment>
<dbReference type="Pfam" id="PF07690">
    <property type="entry name" value="MFS_1"/>
    <property type="match status" value="1"/>
</dbReference>
<dbReference type="PROSITE" id="PS00216">
    <property type="entry name" value="SUGAR_TRANSPORT_1"/>
    <property type="match status" value="1"/>
</dbReference>
<dbReference type="Gene3D" id="1.20.1250.20">
    <property type="entry name" value="MFS general substrate transporter like domains"/>
    <property type="match status" value="2"/>
</dbReference>
<evidence type="ECO:0000259" key="6">
    <source>
        <dbReference type="PROSITE" id="PS50850"/>
    </source>
</evidence>
<evidence type="ECO:0000256" key="3">
    <source>
        <dbReference type="ARBA" id="ARBA00022989"/>
    </source>
</evidence>
<dbReference type="InterPro" id="IPR011701">
    <property type="entry name" value="MFS"/>
</dbReference>
<organism evidence="7">
    <name type="scientific">uncultured Acetothermia bacterium</name>
    <dbReference type="NCBI Taxonomy" id="236499"/>
    <lineage>
        <taxon>Bacteria</taxon>
        <taxon>Candidatus Bipolaricaulota</taxon>
        <taxon>environmental samples</taxon>
    </lineage>
</organism>
<dbReference type="GO" id="GO:0022857">
    <property type="term" value="F:transmembrane transporter activity"/>
    <property type="evidence" value="ECO:0007669"/>
    <property type="project" value="InterPro"/>
</dbReference>
<feature type="transmembrane region" description="Helical" evidence="5">
    <location>
        <begin position="209"/>
        <end position="229"/>
    </location>
</feature>
<feature type="transmembrane region" description="Helical" evidence="5">
    <location>
        <begin position="241"/>
        <end position="262"/>
    </location>
</feature>
<dbReference type="PANTHER" id="PTHR23518:SF2">
    <property type="entry name" value="MAJOR FACILITATOR SUPERFAMILY TRANSPORTER"/>
    <property type="match status" value="1"/>
</dbReference>
<proteinExistence type="predicted"/>
<feature type="domain" description="Major facilitator superfamily (MFS) profile" evidence="6">
    <location>
        <begin position="10"/>
        <end position="389"/>
    </location>
</feature>
<feature type="transmembrane region" description="Helical" evidence="5">
    <location>
        <begin position="12"/>
        <end position="36"/>
    </location>
</feature>
<keyword evidence="4 5" id="KW-0472">Membrane</keyword>
<feature type="transmembrane region" description="Helical" evidence="5">
    <location>
        <begin position="274"/>
        <end position="291"/>
    </location>
</feature>
<feature type="transmembrane region" description="Helical" evidence="5">
    <location>
        <begin position="141"/>
        <end position="161"/>
    </location>
</feature>
<evidence type="ECO:0000256" key="2">
    <source>
        <dbReference type="ARBA" id="ARBA00022692"/>
    </source>
</evidence>
<dbReference type="InterPro" id="IPR036259">
    <property type="entry name" value="MFS_trans_sf"/>
</dbReference>
<feature type="transmembrane region" description="Helical" evidence="5">
    <location>
        <begin position="335"/>
        <end position="359"/>
    </location>
</feature>
<dbReference type="PROSITE" id="PS50850">
    <property type="entry name" value="MFS"/>
    <property type="match status" value="1"/>
</dbReference>
<evidence type="ECO:0000256" key="4">
    <source>
        <dbReference type="ARBA" id="ARBA00023136"/>
    </source>
</evidence>
<accession>H5SNI4</accession>
<dbReference type="InterPro" id="IPR020846">
    <property type="entry name" value="MFS_dom"/>
</dbReference>
<dbReference type="InterPro" id="IPR005829">
    <property type="entry name" value="Sugar_transporter_CS"/>
</dbReference>
<evidence type="ECO:0000256" key="1">
    <source>
        <dbReference type="ARBA" id="ARBA00004141"/>
    </source>
</evidence>
<dbReference type="CDD" id="cd17370">
    <property type="entry name" value="MFS_MJ1317_like"/>
    <property type="match status" value="1"/>
</dbReference>
<name>H5SNI4_9BACT</name>
<feature type="transmembrane region" description="Helical" evidence="5">
    <location>
        <begin position="79"/>
        <end position="104"/>
    </location>
</feature>
<gene>
    <name evidence="7" type="ORF">HGMM_F52A12C40</name>
</gene>
<keyword evidence="3 5" id="KW-1133">Transmembrane helix</keyword>
<dbReference type="EMBL" id="AP011782">
    <property type="protein sequence ID" value="BAL57720.1"/>
    <property type="molecule type" value="Genomic_DNA"/>
</dbReference>
<feature type="transmembrane region" description="Helical" evidence="5">
    <location>
        <begin position="365"/>
        <end position="386"/>
    </location>
</feature>
<dbReference type="GO" id="GO:0016020">
    <property type="term" value="C:membrane"/>
    <property type="evidence" value="ECO:0007669"/>
    <property type="project" value="UniProtKB-SubCell"/>
</dbReference>
<evidence type="ECO:0000256" key="5">
    <source>
        <dbReference type="SAM" id="Phobius"/>
    </source>
</evidence>